<evidence type="ECO:0000256" key="8">
    <source>
        <dbReference type="ARBA" id="ARBA00022989"/>
    </source>
</evidence>
<comment type="subcellular location">
    <subcellularLocation>
        <location evidence="11">Cell inner membrane</location>
        <topology evidence="11">Multi-pass membrane protein</topology>
    </subcellularLocation>
    <subcellularLocation>
        <location evidence="1">Cell membrane</location>
        <topology evidence="1">Multi-pass membrane protein</topology>
    </subcellularLocation>
</comment>
<dbReference type="GO" id="GO:0015774">
    <property type="term" value="P:polysaccharide transport"/>
    <property type="evidence" value="ECO:0007669"/>
    <property type="project" value="UniProtKB-KW"/>
</dbReference>
<dbReference type="PANTHER" id="PTHR30413:SF10">
    <property type="entry name" value="CAPSULE POLYSACCHARIDE EXPORT INNER-MEMBRANE PROTEIN CTRC"/>
    <property type="match status" value="1"/>
</dbReference>
<dbReference type="PRINTS" id="PR00164">
    <property type="entry name" value="ABC2TRNSPORT"/>
</dbReference>
<feature type="transmembrane region" description="Helical" evidence="11">
    <location>
        <begin position="231"/>
        <end position="252"/>
    </location>
</feature>
<evidence type="ECO:0000313" key="14">
    <source>
        <dbReference type="Proteomes" id="UP000325743"/>
    </source>
</evidence>
<dbReference type="GO" id="GO:0140359">
    <property type="term" value="F:ABC-type transporter activity"/>
    <property type="evidence" value="ECO:0007669"/>
    <property type="project" value="InterPro"/>
</dbReference>
<keyword evidence="13" id="KW-0547">Nucleotide-binding</keyword>
<feature type="transmembrane region" description="Helical" evidence="11">
    <location>
        <begin position="118"/>
        <end position="135"/>
    </location>
</feature>
<gene>
    <name evidence="13" type="ORF">D2917_00020</name>
</gene>
<dbReference type="PANTHER" id="PTHR30413">
    <property type="entry name" value="INNER MEMBRANE TRANSPORT PERMEASE"/>
    <property type="match status" value="1"/>
</dbReference>
<dbReference type="InterPro" id="IPR013525">
    <property type="entry name" value="ABC2_TM"/>
</dbReference>
<evidence type="ECO:0000256" key="3">
    <source>
        <dbReference type="ARBA" id="ARBA00022448"/>
    </source>
</evidence>
<evidence type="ECO:0000256" key="1">
    <source>
        <dbReference type="ARBA" id="ARBA00004651"/>
    </source>
</evidence>
<organism evidence="13 14">
    <name type="scientific">Cupriavidus oxalaticus</name>
    <dbReference type="NCBI Taxonomy" id="96344"/>
    <lineage>
        <taxon>Bacteria</taxon>
        <taxon>Pseudomonadati</taxon>
        <taxon>Pseudomonadota</taxon>
        <taxon>Betaproteobacteria</taxon>
        <taxon>Burkholderiales</taxon>
        <taxon>Burkholderiaceae</taxon>
        <taxon>Cupriavidus</taxon>
    </lineage>
</organism>
<protein>
    <recommendedName>
        <fullName evidence="11">Transport permease protein</fullName>
    </recommendedName>
</protein>
<evidence type="ECO:0000256" key="7">
    <source>
        <dbReference type="ARBA" id="ARBA00022903"/>
    </source>
</evidence>
<evidence type="ECO:0000313" key="13">
    <source>
        <dbReference type="EMBL" id="QEZ42776.1"/>
    </source>
</evidence>
<evidence type="ECO:0000256" key="5">
    <source>
        <dbReference type="ARBA" id="ARBA00022597"/>
    </source>
</evidence>
<dbReference type="Pfam" id="PF01061">
    <property type="entry name" value="ABC2_membrane"/>
    <property type="match status" value="1"/>
</dbReference>
<dbReference type="RefSeq" id="WP_151069185.1">
    <property type="nucleotide sequence ID" value="NZ_CP032518.1"/>
</dbReference>
<evidence type="ECO:0000256" key="9">
    <source>
        <dbReference type="ARBA" id="ARBA00023047"/>
    </source>
</evidence>
<sequence>MNRTSVRSDVSVAVSVWKALFLREATGRLAGGRAAWLWILLEPAAHIVFLMVVFGVIRHQVRQGANIEVFVFVGVWGFFLVRNIAQRGMDAISANQSLFSYRQVQPVDTVLVRATVEAFLYAIVGAVLLAALALLDIDVRPADPLLVMWSAFLLWALGLGLGLMFSVIGTLLPGLGKLIRIAFTPLYFLSAVMYSVSSLPLGMRNAVLVNPITHGLEAMRSGWFAAYRGEAHISLGFLAFWALVTVFLGLALHMRYATRLTAQ</sequence>
<feature type="domain" description="ABC transmembrane type-2" evidence="12">
    <location>
        <begin position="34"/>
        <end position="256"/>
    </location>
</feature>
<feature type="transmembrane region" description="Helical" evidence="11">
    <location>
        <begin position="35"/>
        <end position="57"/>
    </location>
</feature>
<dbReference type="GO" id="GO:0005524">
    <property type="term" value="F:ATP binding"/>
    <property type="evidence" value="ECO:0007669"/>
    <property type="project" value="UniProtKB-KW"/>
</dbReference>
<accession>A0A5P3V8T1</accession>
<proteinExistence type="inferred from homology"/>
<keyword evidence="5" id="KW-0762">Sugar transport</keyword>
<keyword evidence="10 11" id="KW-0472">Membrane</keyword>
<keyword evidence="3 11" id="KW-0813">Transport</keyword>
<keyword evidence="6 11" id="KW-0812">Transmembrane</keyword>
<dbReference type="AlphaFoldDB" id="A0A5P3V8T1"/>
<evidence type="ECO:0000259" key="12">
    <source>
        <dbReference type="PROSITE" id="PS51012"/>
    </source>
</evidence>
<keyword evidence="7" id="KW-0972">Capsule biogenesis/degradation</keyword>
<dbReference type="EMBL" id="CP032518">
    <property type="protein sequence ID" value="QEZ42776.1"/>
    <property type="molecule type" value="Genomic_DNA"/>
</dbReference>
<feature type="transmembrane region" description="Helical" evidence="11">
    <location>
        <begin position="147"/>
        <end position="171"/>
    </location>
</feature>
<dbReference type="InterPro" id="IPR047817">
    <property type="entry name" value="ABC2_TM_bact-type"/>
</dbReference>
<evidence type="ECO:0000256" key="6">
    <source>
        <dbReference type="ARBA" id="ARBA00022692"/>
    </source>
</evidence>
<keyword evidence="9" id="KW-0625">Polysaccharide transport</keyword>
<evidence type="ECO:0000256" key="10">
    <source>
        <dbReference type="ARBA" id="ARBA00023136"/>
    </source>
</evidence>
<reference evidence="13 14" key="1">
    <citation type="submission" date="2018-09" db="EMBL/GenBank/DDBJ databases">
        <title>Complete genome sequence of Cupriavidus oxalaticus T2, a bacterium capable of phenol tolerance and degradation.</title>
        <authorList>
            <person name="Yan J."/>
        </authorList>
    </citation>
    <scope>NUCLEOTIDE SEQUENCE [LARGE SCALE GENOMIC DNA]</scope>
    <source>
        <strain evidence="13 14">T2</strain>
    </source>
</reference>
<name>A0A5P3V8T1_9BURK</name>
<keyword evidence="4 11" id="KW-1003">Cell membrane</keyword>
<evidence type="ECO:0000256" key="11">
    <source>
        <dbReference type="RuleBase" id="RU361157"/>
    </source>
</evidence>
<dbReference type="InterPro" id="IPR000412">
    <property type="entry name" value="ABC_2_transport"/>
</dbReference>
<dbReference type="Proteomes" id="UP000325743">
    <property type="component" value="Chromosome 1"/>
</dbReference>
<keyword evidence="8 11" id="KW-1133">Transmembrane helix</keyword>
<comment type="similarity">
    <text evidence="2 11">Belongs to the ABC-2 integral membrane protein family.</text>
</comment>
<dbReference type="PROSITE" id="PS51012">
    <property type="entry name" value="ABC_TM2"/>
    <property type="match status" value="1"/>
</dbReference>
<evidence type="ECO:0000256" key="4">
    <source>
        <dbReference type="ARBA" id="ARBA00022475"/>
    </source>
</evidence>
<evidence type="ECO:0000256" key="2">
    <source>
        <dbReference type="ARBA" id="ARBA00007783"/>
    </source>
</evidence>
<dbReference type="GO" id="GO:0015920">
    <property type="term" value="P:lipopolysaccharide transport"/>
    <property type="evidence" value="ECO:0007669"/>
    <property type="project" value="TreeGrafter"/>
</dbReference>
<keyword evidence="13" id="KW-0067">ATP-binding</keyword>
<feature type="transmembrane region" description="Helical" evidence="11">
    <location>
        <begin position="63"/>
        <end position="81"/>
    </location>
</feature>
<dbReference type="GO" id="GO:0043190">
    <property type="term" value="C:ATP-binding cassette (ABC) transporter complex"/>
    <property type="evidence" value="ECO:0007669"/>
    <property type="project" value="InterPro"/>
</dbReference>
<feature type="transmembrane region" description="Helical" evidence="11">
    <location>
        <begin position="178"/>
        <end position="196"/>
    </location>
</feature>